<dbReference type="Pfam" id="PF02517">
    <property type="entry name" value="Rce1-like"/>
    <property type="match status" value="1"/>
</dbReference>
<keyword evidence="1" id="KW-0812">Transmembrane</keyword>
<evidence type="ECO:0000313" key="3">
    <source>
        <dbReference type="EMBL" id="WXB97253.1"/>
    </source>
</evidence>
<dbReference type="PANTHER" id="PTHR36435">
    <property type="entry name" value="SLR1288 PROTEIN"/>
    <property type="match status" value="1"/>
</dbReference>
<dbReference type="Proteomes" id="UP001377337">
    <property type="component" value="Chromosome"/>
</dbReference>
<keyword evidence="3" id="KW-0378">Hydrolase</keyword>
<dbReference type="PANTHER" id="PTHR36435:SF6">
    <property type="entry name" value="ABORTIVE INFECTION PROTEIN"/>
    <property type="match status" value="1"/>
</dbReference>
<feature type="domain" description="CAAX prenyl protease 2/Lysostaphin resistance protein A-like" evidence="2">
    <location>
        <begin position="121"/>
        <end position="206"/>
    </location>
</feature>
<feature type="transmembrane region" description="Helical" evidence="1">
    <location>
        <begin position="76"/>
        <end position="96"/>
    </location>
</feature>
<dbReference type="EC" id="3.4.-.-" evidence="3"/>
<protein>
    <submittedName>
        <fullName evidence="3">CPBP family intramembrane glutamic endopeptidase</fullName>
        <ecNumber evidence="3">3.4.-.-</ecNumber>
    </submittedName>
</protein>
<evidence type="ECO:0000256" key="1">
    <source>
        <dbReference type="SAM" id="Phobius"/>
    </source>
</evidence>
<dbReference type="InterPro" id="IPR052710">
    <property type="entry name" value="CAAX_protease"/>
</dbReference>
<feature type="transmembrane region" description="Helical" evidence="1">
    <location>
        <begin position="7"/>
        <end position="31"/>
    </location>
</feature>
<feature type="transmembrane region" description="Helical" evidence="1">
    <location>
        <begin position="174"/>
        <end position="189"/>
    </location>
</feature>
<feature type="transmembrane region" description="Helical" evidence="1">
    <location>
        <begin position="37"/>
        <end position="56"/>
    </location>
</feature>
<dbReference type="GO" id="GO:0016787">
    <property type="term" value="F:hydrolase activity"/>
    <property type="evidence" value="ECO:0007669"/>
    <property type="project" value="UniProtKB-KW"/>
</dbReference>
<name>A0ABZ2NHN6_9BACI</name>
<reference evidence="3 4" key="1">
    <citation type="submission" date="2024-02" db="EMBL/GenBank/DDBJ databases">
        <title>Seven novel Bacillus-like species.</title>
        <authorList>
            <person name="Liu G."/>
        </authorList>
    </citation>
    <scope>NUCLEOTIDE SEQUENCE [LARGE SCALE GENOMIC DNA]</scope>
    <source>
        <strain evidence="3 4">FJAT-52054</strain>
    </source>
</reference>
<dbReference type="EMBL" id="CP147407">
    <property type="protein sequence ID" value="WXB97253.1"/>
    <property type="molecule type" value="Genomic_DNA"/>
</dbReference>
<keyword evidence="4" id="KW-1185">Reference proteome</keyword>
<feature type="transmembrane region" description="Helical" evidence="1">
    <location>
        <begin position="194"/>
        <end position="215"/>
    </location>
</feature>
<feature type="transmembrane region" description="Helical" evidence="1">
    <location>
        <begin position="151"/>
        <end position="168"/>
    </location>
</feature>
<organism evidence="3 4">
    <name type="scientific">Metabacillus sediminis</name>
    <dbReference type="NCBI Taxonomy" id="3117746"/>
    <lineage>
        <taxon>Bacteria</taxon>
        <taxon>Bacillati</taxon>
        <taxon>Bacillota</taxon>
        <taxon>Bacilli</taxon>
        <taxon>Bacillales</taxon>
        <taxon>Bacillaceae</taxon>
        <taxon>Metabacillus</taxon>
    </lineage>
</organism>
<dbReference type="InterPro" id="IPR003675">
    <property type="entry name" value="Rce1/LyrA-like_dom"/>
</dbReference>
<proteinExistence type="predicted"/>
<accession>A0ABZ2NHN6</accession>
<evidence type="ECO:0000259" key="2">
    <source>
        <dbReference type="Pfam" id="PF02517"/>
    </source>
</evidence>
<feature type="transmembrane region" description="Helical" evidence="1">
    <location>
        <begin position="116"/>
        <end position="139"/>
    </location>
</feature>
<evidence type="ECO:0000313" key="4">
    <source>
        <dbReference type="Proteomes" id="UP001377337"/>
    </source>
</evidence>
<keyword evidence="1" id="KW-1133">Transmembrane helix</keyword>
<keyword evidence="1" id="KW-0472">Membrane</keyword>
<sequence>MKRHYWYILLTYVIMLFSGLVGYRLLLLLGVDRGQVIGYWNIISFAVGLTVVLLLLRKDRGDFDLRGTPASPSTAAGWAIGGIFLAFLAQIIAANIEIQLFGIKPGSENTQRIMDIVKVTPLMIFVVSIAGPILEEIVFRKIIFGTIYKRTNFVLAALISSVIFAVVHQDPSHILLYSAMGFTFAFLYVKTKRIIVPIIAHLSMNTLVIVIQYVYRDDIERLMKDAEQLQSIIGGNFL</sequence>
<gene>
    <name evidence="3" type="ORF">WCV65_01735</name>
</gene>
<dbReference type="RefSeq" id="WP_338779519.1">
    <property type="nucleotide sequence ID" value="NZ_CP147407.1"/>
</dbReference>